<evidence type="ECO:0000256" key="1">
    <source>
        <dbReference type="ARBA" id="ARBA00022801"/>
    </source>
</evidence>
<evidence type="ECO:0000259" key="2">
    <source>
        <dbReference type="Pfam" id="PF00561"/>
    </source>
</evidence>
<dbReference type="GO" id="GO:0016787">
    <property type="term" value="F:hydrolase activity"/>
    <property type="evidence" value="ECO:0007669"/>
    <property type="project" value="UniProtKB-KW"/>
</dbReference>
<gene>
    <name evidence="3" type="ORF">J9309_03440</name>
</gene>
<evidence type="ECO:0000313" key="3">
    <source>
        <dbReference type="EMBL" id="QTV06394.1"/>
    </source>
</evidence>
<name>A0ABX7XFM2_9FLAO</name>
<accession>A0ABX7XFM2</accession>
<evidence type="ECO:0000313" key="4">
    <source>
        <dbReference type="Proteomes" id="UP000672011"/>
    </source>
</evidence>
<reference evidence="3 4" key="1">
    <citation type="journal article" date="2021" name="Int. J. Syst. Evol. Microbiol.">
        <title>Faecalibacter bovis sp. nov., isolated from cow faeces.</title>
        <authorList>
            <person name="Li F."/>
            <person name="Zhao W."/>
            <person name="Hong Q."/>
            <person name="Shao Q."/>
            <person name="Song J."/>
            <person name="Yang S."/>
        </authorList>
    </citation>
    <scope>NUCLEOTIDE SEQUENCE [LARGE SCALE GENOMIC DNA]</scope>
    <source>
        <strain evidence="3 4">ZY171143</strain>
    </source>
</reference>
<dbReference type="PANTHER" id="PTHR46118:SF4">
    <property type="entry name" value="PROTEIN ABHD11"/>
    <property type="match status" value="1"/>
</dbReference>
<organism evidence="3 4">
    <name type="scientific">Faecalibacter bovis</name>
    <dbReference type="NCBI Taxonomy" id="2898187"/>
    <lineage>
        <taxon>Bacteria</taxon>
        <taxon>Pseudomonadati</taxon>
        <taxon>Bacteroidota</taxon>
        <taxon>Flavobacteriia</taxon>
        <taxon>Flavobacteriales</taxon>
        <taxon>Weeksellaceae</taxon>
        <taxon>Faecalibacter</taxon>
    </lineage>
</organism>
<dbReference type="Gene3D" id="3.40.50.1820">
    <property type="entry name" value="alpha/beta hydrolase"/>
    <property type="match status" value="1"/>
</dbReference>
<dbReference type="InterPro" id="IPR029058">
    <property type="entry name" value="AB_hydrolase_fold"/>
</dbReference>
<protein>
    <submittedName>
        <fullName evidence="3">Alpha/beta fold hydrolase</fullName>
    </submittedName>
</protein>
<dbReference type="InterPro" id="IPR000073">
    <property type="entry name" value="AB_hydrolase_1"/>
</dbReference>
<sequence length="259" mass="29546">MEQSILHSKIIGTGEKHLLVFHGLFGQLDNWNTHGRQFGEIYTTHLIDLRNHGRSFHSDDSTITAMVEDVNRYMEFHQISQAHILGHSLGGRVVMDFAITYPTKVDHLIVADMAPKAYQPHHNAIFKALCSVDFNTVTSRKDVEETLSLYIPEAGVRQFLLKNVYHAENGGYDFRFNLPVLQKHYEDLVGNDLLNGVFDGPTLFLKGAKSNYILQEDEFIIKQRFPKAEIVAIANAGHWLHAENPKDFIEAIMNFLENK</sequence>
<dbReference type="PANTHER" id="PTHR46118">
    <property type="entry name" value="PROTEIN ABHD11"/>
    <property type="match status" value="1"/>
</dbReference>
<keyword evidence="4" id="KW-1185">Reference proteome</keyword>
<dbReference type="EMBL" id="CP072842">
    <property type="protein sequence ID" value="QTV06394.1"/>
    <property type="molecule type" value="Genomic_DNA"/>
</dbReference>
<dbReference type="Proteomes" id="UP000672011">
    <property type="component" value="Chromosome"/>
</dbReference>
<dbReference type="RefSeq" id="WP_230477072.1">
    <property type="nucleotide sequence ID" value="NZ_CP072842.1"/>
</dbReference>
<keyword evidence="1 3" id="KW-0378">Hydrolase</keyword>
<feature type="domain" description="AB hydrolase-1" evidence="2">
    <location>
        <begin position="17"/>
        <end position="245"/>
    </location>
</feature>
<dbReference type="Pfam" id="PF00561">
    <property type="entry name" value="Abhydrolase_1"/>
    <property type="match status" value="1"/>
</dbReference>
<proteinExistence type="predicted"/>
<reference evidence="4" key="2">
    <citation type="submission" date="2021-04" db="EMBL/GenBank/DDBJ databases">
        <title>Taxonomy of Flavobacteriaceae bacterium ZY171143.</title>
        <authorList>
            <person name="Li F."/>
        </authorList>
    </citation>
    <scope>NUCLEOTIDE SEQUENCE [LARGE SCALE GENOMIC DNA]</scope>
    <source>
        <strain evidence="4">ZY171143</strain>
    </source>
</reference>
<dbReference type="SUPFAM" id="SSF53474">
    <property type="entry name" value="alpha/beta-Hydrolases"/>
    <property type="match status" value="1"/>
</dbReference>